<dbReference type="AlphaFoldDB" id="A0A7C3V5K8"/>
<dbReference type="PANTHER" id="PTHR43429:SF3">
    <property type="entry name" value="NITRITE REDUCTASE [NAD(P)H]"/>
    <property type="match status" value="1"/>
</dbReference>
<evidence type="ECO:0000259" key="5">
    <source>
        <dbReference type="Pfam" id="PF07992"/>
    </source>
</evidence>
<keyword evidence="4" id="KW-0274">FAD</keyword>
<dbReference type="EMBL" id="DTMF01000211">
    <property type="protein sequence ID" value="HGF34435.1"/>
    <property type="molecule type" value="Genomic_DNA"/>
</dbReference>
<comment type="similarity">
    <text evidence="2">Belongs to the FAD-dependent oxidoreductase family.</text>
</comment>
<protein>
    <submittedName>
        <fullName evidence="6">NAD(P)/FAD-dependent oxidoreductase</fullName>
    </submittedName>
</protein>
<dbReference type="PRINTS" id="PR00368">
    <property type="entry name" value="FADPNR"/>
</dbReference>
<organism evidence="6">
    <name type="scientific">Desulfobacca acetoxidans</name>
    <dbReference type="NCBI Taxonomy" id="60893"/>
    <lineage>
        <taxon>Bacteria</taxon>
        <taxon>Pseudomonadati</taxon>
        <taxon>Thermodesulfobacteriota</taxon>
        <taxon>Desulfobaccia</taxon>
        <taxon>Desulfobaccales</taxon>
        <taxon>Desulfobaccaceae</taxon>
        <taxon>Desulfobacca</taxon>
    </lineage>
</organism>
<feature type="domain" description="FAD/NAD(P)-binding" evidence="5">
    <location>
        <begin position="2"/>
        <end position="299"/>
    </location>
</feature>
<evidence type="ECO:0000256" key="3">
    <source>
        <dbReference type="ARBA" id="ARBA00022630"/>
    </source>
</evidence>
<dbReference type="PRINTS" id="PR00411">
    <property type="entry name" value="PNDRDTASEI"/>
</dbReference>
<sequence length="409" mass="43751">MRHVIIGTSAAGLAAAEVLRAWDREGSITLISEEEHLPYSRPLLTYLLGREISRDRIFLKPADYFATWGFTPLLGEAVVRVDPGARTVELTGGTKVSFDRLLIASGANPRLPGIPGEDLAGVFTLRHLRDVPRLEMSLSPGARVAVVGAGPVGLKVVDALVRRGHQVALIEVAPRVLPLLLDNVAAGFFHRRLADLGVELFLEARPTAILEKTGRARGLVLADGRKVPADLVLMATGVRPRTEFLDGTGLAGPAGIAVDQFQQTKCPLIYAAGDCALPRHVLTREPGAYQIWPAAVAQGRVAGANMAGAWRRYEGVLPQNSVSLGGLKVISGGLGPAAGEGLEIVRELDERRGAYRRLAFQEGRLVGVTLVGQVEQAGIYFQIMAQKLPVRALPADPRGSGFHPGRLWG</sequence>
<dbReference type="Pfam" id="PF07992">
    <property type="entry name" value="Pyr_redox_2"/>
    <property type="match status" value="1"/>
</dbReference>
<evidence type="ECO:0000313" key="6">
    <source>
        <dbReference type="EMBL" id="HGF34435.1"/>
    </source>
</evidence>
<evidence type="ECO:0000256" key="4">
    <source>
        <dbReference type="ARBA" id="ARBA00022827"/>
    </source>
</evidence>
<dbReference type="GO" id="GO:0016491">
    <property type="term" value="F:oxidoreductase activity"/>
    <property type="evidence" value="ECO:0007669"/>
    <property type="project" value="InterPro"/>
</dbReference>
<keyword evidence="3" id="KW-0285">Flavoprotein</keyword>
<evidence type="ECO:0000256" key="2">
    <source>
        <dbReference type="ARBA" id="ARBA00006442"/>
    </source>
</evidence>
<name>A0A7C3V5K8_9BACT</name>
<accession>A0A7C3V5K8</accession>
<dbReference type="Gene3D" id="3.50.50.60">
    <property type="entry name" value="FAD/NAD(P)-binding domain"/>
    <property type="match status" value="2"/>
</dbReference>
<evidence type="ECO:0000256" key="1">
    <source>
        <dbReference type="ARBA" id="ARBA00001974"/>
    </source>
</evidence>
<dbReference type="InterPro" id="IPR050260">
    <property type="entry name" value="FAD-bd_OxRdtase"/>
</dbReference>
<gene>
    <name evidence="6" type="ORF">ENW96_08620</name>
</gene>
<comment type="caution">
    <text evidence="6">The sequence shown here is derived from an EMBL/GenBank/DDBJ whole genome shotgun (WGS) entry which is preliminary data.</text>
</comment>
<comment type="cofactor">
    <cofactor evidence="1">
        <name>FAD</name>
        <dbReference type="ChEBI" id="CHEBI:57692"/>
    </cofactor>
</comment>
<dbReference type="InterPro" id="IPR023753">
    <property type="entry name" value="FAD/NAD-binding_dom"/>
</dbReference>
<dbReference type="PANTHER" id="PTHR43429">
    <property type="entry name" value="PYRIDINE NUCLEOTIDE-DISULFIDE OXIDOREDUCTASE DOMAIN-CONTAINING"/>
    <property type="match status" value="1"/>
</dbReference>
<dbReference type="InterPro" id="IPR036188">
    <property type="entry name" value="FAD/NAD-bd_sf"/>
</dbReference>
<dbReference type="SUPFAM" id="SSF51905">
    <property type="entry name" value="FAD/NAD(P)-binding domain"/>
    <property type="match status" value="2"/>
</dbReference>
<reference evidence="6" key="1">
    <citation type="journal article" date="2020" name="mSystems">
        <title>Genome- and Community-Level Interaction Insights into Carbon Utilization and Element Cycling Functions of Hydrothermarchaeota in Hydrothermal Sediment.</title>
        <authorList>
            <person name="Zhou Z."/>
            <person name="Liu Y."/>
            <person name="Xu W."/>
            <person name="Pan J."/>
            <person name="Luo Z.H."/>
            <person name="Li M."/>
        </authorList>
    </citation>
    <scope>NUCLEOTIDE SEQUENCE [LARGE SCALE GENOMIC DNA]</scope>
    <source>
        <strain evidence="6">SpSt-897</strain>
    </source>
</reference>
<proteinExistence type="inferred from homology"/>